<comment type="caution">
    <text evidence="15">The sequence shown here is derived from an EMBL/GenBank/DDBJ whole genome shotgun (WGS) entry which is preliminary data.</text>
</comment>
<dbReference type="FunFam" id="3.30.2010.30:FF:000001">
    <property type="entry name" value="Leukotriene A(4) hydrolase"/>
    <property type="match status" value="1"/>
</dbReference>
<evidence type="ECO:0000256" key="8">
    <source>
        <dbReference type="ARBA" id="ARBA00022723"/>
    </source>
</evidence>
<keyword evidence="15" id="KW-0031">Aminopeptidase</keyword>
<evidence type="ECO:0000256" key="10">
    <source>
        <dbReference type="ARBA" id="ARBA00022833"/>
    </source>
</evidence>
<dbReference type="SUPFAM" id="SSF63737">
    <property type="entry name" value="Leukotriene A4 hydrolase N-terminal domain"/>
    <property type="match status" value="1"/>
</dbReference>
<comment type="catalytic activity">
    <reaction evidence="1">
        <text>Release of an N-terminal amino acid, Xaa-|-Yaa- from a peptide, amide or arylamide. Xaa is preferably Ala, but may be most amino acids including Pro (slow action). When a terminal hydrophobic residue is followed by a prolyl residue, the two may be released as an intact Xaa-Pro dipeptide.</text>
        <dbReference type="EC" id="3.4.11.2"/>
    </reaction>
</comment>
<dbReference type="Proteomes" id="UP000236893">
    <property type="component" value="Unassembled WGS sequence"/>
</dbReference>
<evidence type="ECO:0000256" key="3">
    <source>
        <dbReference type="ARBA" id="ARBA00010136"/>
    </source>
</evidence>
<evidence type="ECO:0000313" key="16">
    <source>
        <dbReference type="Proteomes" id="UP000236893"/>
    </source>
</evidence>
<dbReference type="InterPro" id="IPR001930">
    <property type="entry name" value="Peptidase_M1"/>
</dbReference>
<dbReference type="Gene3D" id="3.30.2010.30">
    <property type="match status" value="1"/>
</dbReference>
<protein>
    <recommendedName>
        <fullName evidence="5">Aminopeptidase N</fullName>
        <ecNumber evidence="4">3.4.11.2</ecNumber>
    </recommendedName>
</protein>
<feature type="domain" description="Peptidase M1 leukotriene A4 hydrolase/aminopeptidase C-terminal" evidence="14">
    <location>
        <begin position="483"/>
        <end position="621"/>
    </location>
</feature>
<feature type="binding site" evidence="13">
    <location>
        <position position="320"/>
    </location>
    <ligand>
        <name>Zn(2+)</name>
        <dbReference type="ChEBI" id="CHEBI:29105"/>
        <note>catalytic</note>
    </ligand>
</feature>
<dbReference type="Pfam" id="PF09127">
    <property type="entry name" value="Leuk-A4-hydro_C"/>
    <property type="match status" value="1"/>
</dbReference>
<dbReference type="InterPro" id="IPR015211">
    <property type="entry name" value="Peptidase_M1_C"/>
</dbReference>
<feature type="binding site" evidence="13">
    <location>
        <position position="339"/>
    </location>
    <ligand>
        <name>Zn(2+)</name>
        <dbReference type="ChEBI" id="CHEBI:29105"/>
        <note>catalytic</note>
    </ligand>
</feature>
<dbReference type="Gene3D" id="1.10.390.10">
    <property type="entry name" value="Neutral Protease Domain 2"/>
    <property type="match status" value="1"/>
</dbReference>
<comment type="similarity">
    <text evidence="3">Belongs to the peptidase M1 family.</text>
</comment>
<evidence type="ECO:0000313" key="15">
    <source>
        <dbReference type="EMBL" id="POY38925.1"/>
    </source>
</evidence>
<proteinExistence type="inferred from homology"/>
<dbReference type="PROSITE" id="PS51257">
    <property type="entry name" value="PROKAR_LIPOPROTEIN"/>
    <property type="match status" value="1"/>
</dbReference>
<dbReference type="InterPro" id="IPR016024">
    <property type="entry name" value="ARM-type_fold"/>
</dbReference>
<organism evidence="15 16">
    <name type="scientific">Solitalea longa</name>
    <dbReference type="NCBI Taxonomy" id="2079460"/>
    <lineage>
        <taxon>Bacteria</taxon>
        <taxon>Pseudomonadati</taxon>
        <taxon>Bacteroidota</taxon>
        <taxon>Sphingobacteriia</taxon>
        <taxon>Sphingobacteriales</taxon>
        <taxon>Sphingobacteriaceae</taxon>
        <taxon>Solitalea</taxon>
    </lineage>
</organism>
<dbReference type="OrthoDB" id="100605at2"/>
<dbReference type="Pfam" id="PF17900">
    <property type="entry name" value="Peptidase_M1_N"/>
    <property type="match status" value="1"/>
</dbReference>
<dbReference type="InterPro" id="IPR049980">
    <property type="entry name" value="LTA4H_cat"/>
</dbReference>
<feature type="active site" description="Proton acceptor" evidence="12">
    <location>
        <position position="317"/>
    </location>
</feature>
<dbReference type="GO" id="GO:0016285">
    <property type="term" value="F:alanyl aminopeptidase activity"/>
    <property type="evidence" value="ECO:0007669"/>
    <property type="project" value="UniProtKB-EC"/>
</dbReference>
<gene>
    <name evidence="15" type="ORF">C3K47_00020</name>
</gene>
<feature type="binding site" evidence="13">
    <location>
        <position position="316"/>
    </location>
    <ligand>
        <name>Zn(2+)</name>
        <dbReference type="ChEBI" id="CHEBI:29105"/>
        <note>catalytic</note>
    </ligand>
</feature>
<dbReference type="Gene3D" id="1.25.40.320">
    <property type="entry name" value="Peptidase M1, leukotriene A4 hydrolase/aminopeptidase C-terminal domain"/>
    <property type="match status" value="1"/>
</dbReference>
<dbReference type="InterPro" id="IPR034015">
    <property type="entry name" value="M1_LTA4H"/>
</dbReference>
<dbReference type="GO" id="GO:0005737">
    <property type="term" value="C:cytoplasm"/>
    <property type="evidence" value="ECO:0007669"/>
    <property type="project" value="UniProtKB-SubCell"/>
</dbReference>
<dbReference type="RefSeq" id="WP_103787027.1">
    <property type="nucleotide sequence ID" value="NZ_PQVF01000001.1"/>
</dbReference>
<keyword evidence="9" id="KW-0378">Hydrolase</keyword>
<dbReference type="EC" id="3.4.11.2" evidence="4"/>
<dbReference type="InterPro" id="IPR027268">
    <property type="entry name" value="Peptidase_M4/M1_CTD_sf"/>
</dbReference>
<dbReference type="InterPro" id="IPR038502">
    <property type="entry name" value="M1_LTA-4_hydro/amino_C_sf"/>
</dbReference>
<keyword evidence="16" id="KW-1185">Reference proteome</keyword>
<evidence type="ECO:0000256" key="2">
    <source>
        <dbReference type="ARBA" id="ARBA00004496"/>
    </source>
</evidence>
<evidence type="ECO:0000256" key="5">
    <source>
        <dbReference type="ARBA" id="ARBA00015611"/>
    </source>
</evidence>
<dbReference type="Pfam" id="PF01433">
    <property type="entry name" value="Peptidase_M1"/>
    <property type="match status" value="1"/>
</dbReference>
<name>A0A2S5A8P0_9SPHI</name>
<dbReference type="SUPFAM" id="SSF55486">
    <property type="entry name" value="Metalloproteases ('zincins'), catalytic domain"/>
    <property type="match status" value="1"/>
</dbReference>
<dbReference type="EMBL" id="PQVF01000001">
    <property type="protein sequence ID" value="POY38925.1"/>
    <property type="molecule type" value="Genomic_DNA"/>
</dbReference>
<evidence type="ECO:0000256" key="12">
    <source>
        <dbReference type="PIRSR" id="PIRSR634015-1"/>
    </source>
</evidence>
<evidence type="ECO:0000256" key="4">
    <source>
        <dbReference type="ARBA" id="ARBA00012564"/>
    </source>
</evidence>
<dbReference type="PRINTS" id="PR00756">
    <property type="entry name" value="ALADIPTASE"/>
</dbReference>
<reference evidence="15 16" key="1">
    <citation type="submission" date="2018-01" db="EMBL/GenBank/DDBJ databases">
        <authorList>
            <person name="Gaut B.S."/>
            <person name="Morton B.R."/>
            <person name="Clegg M.T."/>
            <person name="Duvall M.R."/>
        </authorList>
    </citation>
    <scope>NUCLEOTIDE SEQUENCE [LARGE SCALE GENOMIC DNA]</scope>
    <source>
        <strain evidence="15 16">HR-AV</strain>
    </source>
</reference>
<dbReference type="PANTHER" id="PTHR45726">
    <property type="entry name" value="LEUKOTRIENE A-4 HYDROLASE"/>
    <property type="match status" value="1"/>
</dbReference>
<evidence type="ECO:0000256" key="6">
    <source>
        <dbReference type="ARBA" id="ARBA00022490"/>
    </source>
</evidence>
<dbReference type="SUPFAM" id="SSF48371">
    <property type="entry name" value="ARM repeat"/>
    <property type="match status" value="1"/>
</dbReference>
<dbReference type="CDD" id="cd09599">
    <property type="entry name" value="M1_LTA4H"/>
    <property type="match status" value="1"/>
</dbReference>
<evidence type="ECO:0000259" key="14">
    <source>
        <dbReference type="SMART" id="SM01263"/>
    </source>
</evidence>
<comment type="cofactor">
    <cofactor evidence="13">
        <name>Zn(2+)</name>
        <dbReference type="ChEBI" id="CHEBI:29105"/>
    </cofactor>
    <text evidence="13">Binds 1 zinc ion per subunit.</text>
</comment>
<keyword evidence="7" id="KW-0645">Protease</keyword>
<evidence type="ECO:0000256" key="9">
    <source>
        <dbReference type="ARBA" id="ARBA00022801"/>
    </source>
</evidence>
<feature type="active site" description="Proton donor" evidence="12">
    <location>
        <position position="404"/>
    </location>
</feature>
<dbReference type="PANTHER" id="PTHR45726:SF3">
    <property type="entry name" value="LEUKOTRIENE A-4 HYDROLASE"/>
    <property type="match status" value="1"/>
</dbReference>
<dbReference type="InterPro" id="IPR045357">
    <property type="entry name" value="Aminopeptidase_N-like_N"/>
</dbReference>
<accession>A0A2S5A8P0</accession>
<dbReference type="InterPro" id="IPR014782">
    <property type="entry name" value="Peptidase_M1_dom"/>
</dbReference>
<dbReference type="GO" id="GO:0008237">
    <property type="term" value="F:metallopeptidase activity"/>
    <property type="evidence" value="ECO:0007669"/>
    <property type="project" value="UniProtKB-KW"/>
</dbReference>
<dbReference type="Gene3D" id="2.60.40.1730">
    <property type="entry name" value="tricorn interacting facor f3 domain"/>
    <property type="match status" value="1"/>
</dbReference>
<keyword evidence="6" id="KW-0963">Cytoplasm</keyword>
<evidence type="ECO:0000256" key="13">
    <source>
        <dbReference type="PIRSR" id="PIRSR634015-3"/>
    </source>
</evidence>
<dbReference type="GO" id="GO:0008270">
    <property type="term" value="F:zinc ion binding"/>
    <property type="evidence" value="ECO:0007669"/>
    <property type="project" value="InterPro"/>
</dbReference>
<sequence length="622" mass="70757">MKFRYIALLCLSLLACKQEKKAPETKKKEVQIVVRPADVHSFSKPKEAVVTHLDLSIKVDFDNKIITGLAIWDITANKKTDNIIFDSNGLLIDSVKVDDSLAVFVLGHEKKYMGRPLEITISPQAKKVAIWYKTSPEAEALQWLSPQQTTDKKHPFLYTQSEAILARTWIPCQDSPAIRFTYDATVTVPSNLLAVMSATNPTHKNPEGHYTFSQKNRISSYLMALAVGDLEYRSLGKNTGVYAEKSMIKKCAWEFESLPKMMTTAEQLYGPYQWGRYDLLVLPASFPFGGMENPELTFATPTIVAGDRSLVTLVAHELAHSWSGNLVTNASWNDMWLNEGFTVYFERRIMEAMEGKDYADMLAVLGFQELQLTLTDLGPTNPDTKLKLNLKDRNPDDATGDVAYEKGFCLLKTIEEAVGRAKFDAFLNQYFKRHAFKTINSEEFIDYYYKELIKNDKVLAEKIGIEKWVFEPGLPANCPKFTSIRFNNVDSVLNQWINGKAAKALPFKKWSSHELLHFVRHLPNTLSIDQMKELDKVFGFTKTGNSEVLTAWLTLAINNHYVDAYPSLNNFLTHVGRRRFLLPLYKAMASTEEGKKMAEDIYLKARPNYHFVSQQSIDELLK</sequence>
<evidence type="ECO:0000256" key="7">
    <source>
        <dbReference type="ARBA" id="ARBA00022670"/>
    </source>
</evidence>
<dbReference type="SMART" id="SM01263">
    <property type="entry name" value="Leuk-A4-hydro_C"/>
    <property type="match status" value="1"/>
</dbReference>
<keyword evidence="10 13" id="KW-0862">Zinc</keyword>
<comment type="subcellular location">
    <subcellularLocation>
        <location evidence="2">Cytoplasm</location>
    </subcellularLocation>
</comment>
<evidence type="ECO:0000256" key="1">
    <source>
        <dbReference type="ARBA" id="ARBA00000098"/>
    </source>
</evidence>
<dbReference type="AlphaFoldDB" id="A0A2S5A8P0"/>
<dbReference type="GO" id="GO:0006508">
    <property type="term" value="P:proteolysis"/>
    <property type="evidence" value="ECO:0007669"/>
    <property type="project" value="UniProtKB-KW"/>
</dbReference>
<keyword evidence="8 13" id="KW-0479">Metal-binding</keyword>
<keyword evidence="11" id="KW-0482">Metalloprotease</keyword>
<evidence type="ECO:0000256" key="11">
    <source>
        <dbReference type="ARBA" id="ARBA00023049"/>
    </source>
</evidence>
<dbReference type="InterPro" id="IPR042097">
    <property type="entry name" value="Aminopeptidase_N-like_N_sf"/>
</dbReference>